<protein>
    <submittedName>
        <fullName evidence="2">Transporter</fullName>
    </submittedName>
</protein>
<accession>A0A0N0M9D4</accession>
<dbReference type="PANTHER" id="PTHR30203">
    <property type="entry name" value="OUTER MEMBRANE CATION EFFLUX PROTEIN"/>
    <property type="match status" value="1"/>
</dbReference>
<keyword evidence="3" id="KW-1185">Reference proteome</keyword>
<dbReference type="AlphaFoldDB" id="A0A0N0M9D4"/>
<dbReference type="Gene3D" id="1.20.1600.10">
    <property type="entry name" value="Outer membrane efflux proteins (OEP)"/>
    <property type="match status" value="1"/>
</dbReference>
<gene>
    <name evidence="2" type="ORF">AE618_21830</name>
</gene>
<comment type="similarity">
    <text evidence="1">Belongs to the outer membrane factor (OMF) (TC 1.B.17) family.</text>
</comment>
<dbReference type="GO" id="GO:0015562">
    <property type="term" value="F:efflux transmembrane transporter activity"/>
    <property type="evidence" value="ECO:0007669"/>
    <property type="project" value="InterPro"/>
</dbReference>
<comment type="caution">
    <text evidence="2">The sequence shown here is derived from an EMBL/GenBank/DDBJ whole genome shotgun (WGS) entry which is preliminary data.</text>
</comment>
<dbReference type="EMBL" id="LGSZ01000057">
    <property type="protein sequence ID" value="KPH77819.1"/>
    <property type="molecule type" value="Genomic_DNA"/>
</dbReference>
<name>A0A0N0M9D4_9HYPH</name>
<sequence length="422" mass="44754">MKGAGRTTRLALLGAVTVLPWLPSASATERGSSRAALAGATVESVIALARRLSPELVAAAFDADAARQAVGAAGAQPDPSVKFEAWGANAQRGIGERRFGVQQELKLWGKTDLERAIATAEADGASHKARAVTADLIARVKMVHAEYQAAYEALDLSRQLRRRVDELLGLLQSRYGATAVDQQDVIKGRIEAATAEVDVIRREGEVKSIAARLNALIGRPPLAPFDQPAGFRRLKPSLTLAGAQARARGANPVLAATASEVGAAKGAKTLKDLNYYPNVTLGALYVQRPGGGADTGEFLLGFKVPLQYAAKDAEQQAAASRLGGAHARNDAARLRLDGDVAAIWFGLEAARKAIRTLDARQLPPARESVAVARNGFSAGSTDLALVLEAERRLLTIHLELLKLKVEEQTRYAELERMAGGTL</sequence>
<dbReference type="SUPFAM" id="SSF56954">
    <property type="entry name" value="Outer membrane efflux proteins (OEP)"/>
    <property type="match status" value="1"/>
</dbReference>
<organism evidence="2 3">
    <name type="scientific">Bosea vaviloviae</name>
    <dbReference type="NCBI Taxonomy" id="1526658"/>
    <lineage>
        <taxon>Bacteria</taxon>
        <taxon>Pseudomonadati</taxon>
        <taxon>Pseudomonadota</taxon>
        <taxon>Alphaproteobacteria</taxon>
        <taxon>Hyphomicrobiales</taxon>
        <taxon>Boseaceae</taxon>
        <taxon>Bosea</taxon>
    </lineage>
</organism>
<proteinExistence type="inferred from homology"/>
<dbReference type="Proteomes" id="UP000037822">
    <property type="component" value="Unassembled WGS sequence"/>
</dbReference>
<dbReference type="InterPro" id="IPR003423">
    <property type="entry name" value="OMP_efflux"/>
</dbReference>
<dbReference type="PANTHER" id="PTHR30203:SF24">
    <property type="entry name" value="BLR4935 PROTEIN"/>
    <property type="match status" value="1"/>
</dbReference>
<evidence type="ECO:0000313" key="2">
    <source>
        <dbReference type="EMBL" id="KPH77819.1"/>
    </source>
</evidence>
<dbReference type="PATRIC" id="fig|1526658.3.peg.3043"/>
<dbReference type="Pfam" id="PF02321">
    <property type="entry name" value="OEP"/>
    <property type="match status" value="2"/>
</dbReference>
<dbReference type="RefSeq" id="WP_054211175.1">
    <property type="nucleotide sequence ID" value="NZ_LGSZ01000057.1"/>
</dbReference>
<dbReference type="OrthoDB" id="9769048at2"/>
<reference evidence="2 3" key="1">
    <citation type="submission" date="2015-07" db="EMBL/GenBank/DDBJ databases">
        <title>Whole genome sequencing of Bosea vaviloviae isolated from cave pool.</title>
        <authorList>
            <person name="Tan N.E.H."/>
            <person name="Lee Y.P."/>
            <person name="Gan H.M."/>
            <person name="Barton H."/>
            <person name="Savka M.A."/>
        </authorList>
    </citation>
    <scope>NUCLEOTIDE SEQUENCE [LARGE SCALE GENOMIC DNA]</scope>
    <source>
        <strain evidence="2 3">SD260</strain>
    </source>
</reference>
<dbReference type="InterPro" id="IPR010131">
    <property type="entry name" value="MdtP/NodT-like"/>
</dbReference>
<evidence type="ECO:0000256" key="1">
    <source>
        <dbReference type="ARBA" id="ARBA00007613"/>
    </source>
</evidence>
<evidence type="ECO:0000313" key="3">
    <source>
        <dbReference type="Proteomes" id="UP000037822"/>
    </source>
</evidence>